<accession>A0A1X0RQF6</accession>
<protein>
    <submittedName>
        <fullName evidence="1">Uncharacterized protein</fullName>
    </submittedName>
</protein>
<gene>
    <name evidence="1" type="ORF">BCV71DRAFT_267741</name>
</gene>
<sequence length="278" mass="31971">MVTIPAMSAINISRPTLHVPENKLMLRALPVIPQHSFTLLKFLSNLRLSSSLSFSDTKHDFDGMQIKSRQVATDLTFAHNILVLPGLKTVRVNEHLKNQASVDSSTSFQERHVKIKREFIEHEPSSNTAVLQANIDAFKRQLLQLNSQRQNLLINNNVCNLKNEWIDCRSRRLTYTEKAKNYEAFQMINNAKKARDEQLSNTRQSVYSGVVPTTPDEIAHQHKRTITRDDYKIMDKVEKLKVDRDFLISDKFKFSGTDNGLIAKTERSPFRSQDSDFI</sequence>
<dbReference type="AlphaFoldDB" id="A0A1X0RQF6"/>
<dbReference type="VEuPathDB" id="FungiDB:BCV72DRAFT_338132"/>
<dbReference type="Proteomes" id="UP000242381">
    <property type="component" value="Unassembled WGS sequence"/>
</dbReference>
<organism evidence="1 2">
    <name type="scientific">Rhizopus microsporus</name>
    <dbReference type="NCBI Taxonomy" id="58291"/>
    <lineage>
        <taxon>Eukaryota</taxon>
        <taxon>Fungi</taxon>
        <taxon>Fungi incertae sedis</taxon>
        <taxon>Mucoromycota</taxon>
        <taxon>Mucoromycotina</taxon>
        <taxon>Mucoromycetes</taxon>
        <taxon>Mucorales</taxon>
        <taxon>Mucorineae</taxon>
        <taxon>Rhizopodaceae</taxon>
        <taxon>Rhizopus</taxon>
    </lineage>
</organism>
<proteinExistence type="predicted"/>
<evidence type="ECO:0000313" key="2">
    <source>
        <dbReference type="Proteomes" id="UP000242381"/>
    </source>
</evidence>
<evidence type="ECO:0000313" key="1">
    <source>
        <dbReference type="EMBL" id="ORE14128.1"/>
    </source>
</evidence>
<dbReference type="EMBL" id="KV921489">
    <property type="protein sequence ID" value="ORE14128.1"/>
    <property type="molecule type" value="Genomic_DNA"/>
</dbReference>
<reference evidence="1 2" key="1">
    <citation type="journal article" date="2016" name="Proc. Natl. Acad. Sci. U.S.A.">
        <title>Lipid metabolic changes in an early divergent fungus govern the establishment of a mutualistic symbiosis with endobacteria.</title>
        <authorList>
            <person name="Lastovetsky O.A."/>
            <person name="Gaspar M.L."/>
            <person name="Mondo S.J."/>
            <person name="LaButti K.M."/>
            <person name="Sandor L."/>
            <person name="Grigoriev I.V."/>
            <person name="Henry S.A."/>
            <person name="Pawlowska T.E."/>
        </authorList>
    </citation>
    <scope>NUCLEOTIDE SEQUENCE [LARGE SCALE GENOMIC DNA]</scope>
    <source>
        <strain evidence="1 2">ATCC 11559</strain>
    </source>
</reference>
<name>A0A1X0RQF6_RHIZD</name>